<organism evidence="2 3">
    <name type="scientific">Pleurodeles waltl</name>
    <name type="common">Iberian ribbed newt</name>
    <dbReference type="NCBI Taxonomy" id="8319"/>
    <lineage>
        <taxon>Eukaryota</taxon>
        <taxon>Metazoa</taxon>
        <taxon>Chordata</taxon>
        <taxon>Craniata</taxon>
        <taxon>Vertebrata</taxon>
        <taxon>Euteleostomi</taxon>
        <taxon>Amphibia</taxon>
        <taxon>Batrachia</taxon>
        <taxon>Caudata</taxon>
        <taxon>Salamandroidea</taxon>
        <taxon>Salamandridae</taxon>
        <taxon>Pleurodelinae</taxon>
        <taxon>Pleurodeles</taxon>
    </lineage>
</organism>
<feature type="compositionally biased region" description="Basic and acidic residues" evidence="1">
    <location>
        <begin position="33"/>
        <end position="42"/>
    </location>
</feature>
<evidence type="ECO:0000256" key="1">
    <source>
        <dbReference type="SAM" id="MobiDB-lite"/>
    </source>
</evidence>
<dbReference type="EMBL" id="JANPWB010000009">
    <property type="protein sequence ID" value="KAJ1149378.1"/>
    <property type="molecule type" value="Genomic_DNA"/>
</dbReference>
<proteinExistence type="predicted"/>
<name>A0AAV7RBA1_PLEWA</name>
<evidence type="ECO:0000313" key="3">
    <source>
        <dbReference type="Proteomes" id="UP001066276"/>
    </source>
</evidence>
<dbReference type="AlphaFoldDB" id="A0AAV7RBA1"/>
<dbReference type="Proteomes" id="UP001066276">
    <property type="component" value="Chromosome 5"/>
</dbReference>
<evidence type="ECO:0000313" key="2">
    <source>
        <dbReference type="EMBL" id="KAJ1149378.1"/>
    </source>
</evidence>
<keyword evidence="3" id="KW-1185">Reference proteome</keyword>
<reference evidence="2" key="1">
    <citation type="journal article" date="2022" name="bioRxiv">
        <title>Sequencing and chromosome-scale assembly of the giantPleurodeles waltlgenome.</title>
        <authorList>
            <person name="Brown T."/>
            <person name="Elewa A."/>
            <person name="Iarovenko S."/>
            <person name="Subramanian E."/>
            <person name="Araus A.J."/>
            <person name="Petzold A."/>
            <person name="Susuki M."/>
            <person name="Suzuki K.-i.T."/>
            <person name="Hayashi T."/>
            <person name="Toyoda A."/>
            <person name="Oliveira C."/>
            <person name="Osipova E."/>
            <person name="Leigh N.D."/>
            <person name="Simon A."/>
            <person name="Yun M.H."/>
        </authorList>
    </citation>
    <scope>NUCLEOTIDE SEQUENCE</scope>
    <source>
        <strain evidence="2">20211129_DDA</strain>
        <tissue evidence="2">Liver</tissue>
    </source>
</reference>
<protein>
    <submittedName>
        <fullName evidence="2">Uncharacterized protein</fullName>
    </submittedName>
</protein>
<gene>
    <name evidence="2" type="ORF">NDU88_002188</name>
</gene>
<feature type="region of interest" description="Disordered" evidence="1">
    <location>
        <begin position="1"/>
        <end position="93"/>
    </location>
</feature>
<accession>A0AAV7RBA1</accession>
<sequence>MHFRFRFSGQRAERRTQLARTGEPPSLRITGHGSRDHREHPTHSLTLNRACHRCPQHRDSEQRRSASPIPSPPPRTPVEAGRSRVRLAGGIGA</sequence>
<comment type="caution">
    <text evidence="2">The sequence shown here is derived from an EMBL/GenBank/DDBJ whole genome shotgun (WGS) entry which is preliminary data.</text>
</comment>